<feature type="region of interest" description="Disordered" evidence="10">
    <location>
        <begin position="452"/>
        <end position="475"/>
    </location>
</feature>
<feature type="region of interest" description="Disordered" evidence="10">
    <location>
        <begin position="537"/>
        <end position="585"/>
    </location>
</feature>
<comment type="subunit">
    <text evidence="3 9">Homodimer.</text>
</comment>
<feature type="transmembrane region" description="Helical" evidence="9">
    <location>
        <begin position="283"/>
        <end position="304"/>
    </location>
</feature>
<accession>A0A1D1XUL0</accession>
<keyword evidence="5 9" id="KW-0967">Endosome</keyword>
<keyword evidence="9" id="KW-0813">Transport</keyword>
<keyword evidence="7 9" id="KW-0472">Membrane</keyword>
<dbReference type="SUPFAM" id="SSF103481">
    <property type="entry name" value="Multidrug resistance efflux transporter EmrE"/>
    <property type="match status" value="1"/>
</dbReference>
<evidence type="ECO:0000256" key="1">
    <source>
        <dbReference type="ARBA" id="ARBA00004141"/>
    </source>
</evidence>
<dbReference type="InterPro" id="IPR008521">
    <property type="entry name" value="Mg_trans_NIPA"/>
</dbReference>
<evidence type="ECO:0000256" key="4">
    <source>
        <dbReference type="ARBA" id="ARBA00022692"/>
    </source>
</evidence>
<dbReference type="GO" id="GO:0005886">
    <property type="term" value="C:plasma membrane"/>
    <property type="evidence" value="ECO:0007669"/>
    <property type="project" value="UniProtKB-SubCell"/>
</dbReference>
<dbReference type="GO" id="GO:0005769">
    <property type="term" value="C:early endosome"/>
    <property type="evidence" value="ECO:0007669"/>
    <property type="project" value="UniProtKB-SubCell"/>
</dbReference>
<evidence type="ECO:0000256" key="8">
    <source>
        <dbReference type="ARBA" id="ARBA00025284"/>
    </source>
</evidence>
<protein>
    <recommendedName>
        <fullName evidence="9">Probable magnesium transporter</fullName>
    </recommendedName>
</protein>
<evidence type="ECO:0000256" key="2">
    <source>
        <dbReference type="ARBA" id="ARBA00007001"/>
    </source>
</evidence>
<evidence type="ECO:0000313" key="11">
    <source>
        <dbReference type="EMBL" id="JAT46067.1"/>
    </source>
</evidence>
<dbReference type="Pfam" id="PF05653">
    <property type="entry name" value="Mg_trans_NIPA"/>
    <property type="match status" value="1"/>
</dbReference>
<feature type="transmembrane region" description="Helical" evidence="9">
    <location>
        <begin position="155"/>
        <end position="176"/>
    </location>
</feature>
<feature type="transmembrane region" description="Helical" evidence="9">
    <location>
        <begin position="257"/>
        <end position="277"/>
    </location>
</feature>
<evidence type="ECO:0000256" key="10">
    <source>
        <dbReference type="SAM" id="MobiDB-lite"/>
    </source>
</evidence>
<keyword evidence="9" id="KW-1003">Cell membrane</keyword>
<dbReference type="GO" id="GO:0015095">
    <property type="term" value="F:magnesium ion transmembrane transporter activity"/>
    <property type="evidence" value="ECO:0007669"/>
    <property type="project" value="UniProtKB-UniRule"/>
</dbReference>
<dbReference type="PANTHER" id="PTHR12570:SF92">
    <property type="entry name" value="SPICHTHYIN, ISOFORM B"/>
    <property type="match status" value="1"/>
</dbReference>
<dbReference type="PANTHER" id="PTHR12570">
    <property type="match status" value="1"/>
</dbReference>
<organism evidence="11">
    <name type="scientific">Anthurium amnicola</name>
    <dbReference type="NCBI Taxonomy" id="1678845"/>
    <lineage>
        <taxon>Eukaryota</taxon>
        <taxon>Viridiplantae</taxon>
        <taxon>Streptophyta</taxon>
        <taxon>Embryophyta</taxon>
        <taxon>Tracheophyta</taxon>
        <taxon>Spermatophyta</taxon>
        <taxon>Magnoliopsida</taxon>
        <taxon>Liliopsida</taxon>
        <taxon>Araceae</taxon>
        <taxon>Pothoideae</taxon>
        <taxon>Potheae</taxon>
        <taxon>Anthurium</taxon>
    </lineage>
</organism>
<dbReference type="AlphaFoldDB" id="A0A1D1XUL0"/>
<keyword evidence="9" id="KW-0406">Ion transport</keyword>
<name>A0A1D1XUL0_9ARAE</name>
<evidence type="ECO:0000256" key="3">
    <source>
        <dbReference type="ARBA" id="ARBA00011738"/>
    </source>
</evidence>
<feature type="transmembrane region" description="Helical" evidence="9">
    <location>
        <begin position="188"/>
        <end position="213"/>
    </location>
</feature>
<reference evidence="11" key="1">
    <citation type="submission" date="2015-07" db="EMBL/GenBank/DDBJ databases">
        <title>Transcriptome Assembly of Anthurium amnicola.</title>
        <authorList>
            <person name="Suzuki J."/>
        </authorList>
    </citation>
    <scope>NUCLEOTIDE SEQUENCE</scope>
</reference>
<proteinExistence type="inferred from homology"/>
<dbReference type="Gene3D" id="1.10.3730.20">
    <property type="match status" value="1"/>
</dbReference>
<feature type="transmembrane region" description="Helical" evidence="9">
    <location>
        <begin position="91"/>
        <end position="111"/>
    </location>
</feature>
<keyword evidence="9" id="KW-0460">Magnesium</keyword>
<evidence type="ECO:0000256" key="5">
    <source>
        <dbReference type="ARBA" id="ARBA00022753"/>
    </source>
</evidence>
<gene>
    <name evidence="11" type="primary">NIPA2_9</name>
    <name evidence="11" type="ORF">g.21795</name>
</gene>
<keyword evidence="6 9" id="KW-1133">Transmembrane helix</keyword>
<comment type="similarity">
    <text evidence="2 9">Belongs to the NIPA (TC 2.A.7) family.</text>
</comment>
<evidence type="ECO:0000256" key="7">
    <source>
        <dbReference type="ARBA" id="ARBA00023136"/>
    </source>
</evidence>
<sequence length="585" mass="63041">MDSGVDSTDAQGANHNDPVFRAVGISLALASGLFIGSSFIFKKKGLLQETNSGAIAGQGHSYLSNKLWWLGMILMIIGELCNFVAYAFAQAIIVTPLGALSVVISAVLSSVFLKERLNLQGKIGCALCILGAVMIVIHSPDQQSASTIDEFSKLFFAPVFLVYTCLAIIISIIIIWKVAPKYGSKNMLVYIGICSLIGSLSVVTTQGLGTAIVTSIMGNNQLTHWFFYVLLVFVVATLLTEINYLNKALNLFNTAMVTPVYYVTFTSLTIISSAILFQGFTAPLTSIISVILGFLVICCGILCLQTSRAPVEDVESVFSPDDKRLSLVSDGSYEPGASEIRASFGSLRRYSMSFNRPPNGNGHPQNGNHRRSVSLNLNARRGSNGSSALPVISEHPATIAVPNRGAGNKYDSRAAVTQGENIFGQDVELGEANKSSTVRFNVTPIIHTSAPSIDMESSLESPTSASKLELPSLPPPLSPLQHPIDYLKTQVSSGTAAFTEILDESAKRRDADKHGSTSSRRSQNKLSVLDRFKFGVDKDNEDAEELMRRDVEAESSTKSGKKKQKGTYNYDDDDDANTSGTLSPM</sequence>
<keyword evidence="4 9" id="KW-0812">Transmembrane</keyword>
<dbReference type="EMBL" id="GDJX01021869">
    <property type="protein sequence ID" value="JAT46067.1"/>
    <property type="molecule type" value="Transcribed_RNA"/>
</dbReference>
<comment type="subcellular location">
    <subcellularLocation>
        <location evidence="9">Cell membrane</location>
        <topology evidence="9">Multi-pass membrane protein</topology>
    </subcellularLocation>
    <subcellularLocation>
        <location evidence="9">Early endosome</location>
    </subcellularLocation>
    <subcellularLocation>
        <location evidence="1">Membrane</location>
        <topology evidence="1">Multi-pass membrane protein</topology>
    </subcellularLocation>
</comment>
<dbReference type="InterPro" id="IPR037185">
    <property type="entry name" value="EmrE-like"/>
</dbReference>
<evidence type="ECO:0000256" key="6">
    <source>
        <dbReference type="ARBA" id="ARBA00022989"/>
    </source>
</evidence>
<evidence type="ECO:0000256" key="9">
    <source>
        <dbReference type="RuleBase" id="RU363078"/>
    </source>
</evidence>
<feature type="transmembrane region" description="Helical" evidence="9">
    <location>
        <begin position="225"/>
        <end position="245"/>
    </location>
</feature>
<feature type="transmembrane region" description="Helical" evidence="9">
    <location>
        <begin position="123"/>
        <end position="140"/>
    </location>
</feature>
<comment type="function">
    <text evidence="8 9">Acts as a Mg(2+) transporter. Can also transport other divalent cations such as Fe(2+), Sr(2+), Ba(2+), Mn(2+) and Co(2+) but to a much less extent than Mg(2+).</text>
</comment>
<feature type="transmembrane region" description="Helical" evidence="9">
    <location>
        <begin position="20"/>
        <end position="41"/>
    </location>
</feature>
<feature type="transmembrane region" description="Helical" evidence="9">
    <location>
        <begin position="67"/>
        <end position="85"/>
    </location>
</feature>